<keyword evidence="5 9" id="KW-0624">Polysaccharide degradation</keyword>
<keyword evidence="9" id="KW-0732">Signal</keyword>
<dbReference type="InterPro" id="IPR016288">
    <property type="entry name" value="Beta_cellobiohydrolase"/>
</dbReference>
<gene>
    <name evidence="10" type="ORF">IFR04_006988</name>
</gene>
<keyword evidence="4 9" id="KW-0326">Glycosidase</keyword>
<comment type="caution">
    <text evidence="10">The sequence shown here is derived from an EMBL/GenBank/DDBJ whole genome shotgun (WGS) entry which is preliminary data.</text>
</comment>
<keyword evidence="3 9" id="KW-0119">Carbohydrate metabolism</keyword>
<dbReference type="EMBL" id="JAFJYH010000096">
    <property type="protein sequence ID" value="KAG4419856.1"/>
    <property type="molecule type" value="Genomic_DNA"/>
</dbReference>
<feature type="binding site" evidence="7">
    <location>
        <position position="215"/>
    </location>
    <ligand>
        <name>substrate</name>
    </ligand>
</feature>
<evidence type="ECO:0000256" key="2">
    <source>
        <dbReference type="ARBA" id="ARBA00023001"/>
    </source>
</evidence>
<feature type="chain" id="PRO_5034645636" description="Glucanase" evidence="9">
    <location>
        <begin position="19"/>
        <end position="394"/>
    </location>
</feature>
<reference evidence="10" key="1">
    <citation type="submission" date="2021-02" db="EMBL/GenBank/DDBJ databases">
        <title>Genome sequence Cadophora malorum strain M34.</title>
        <authorList>
            <person name="Stefanovic E."/>
            <person name="Vu D."/>
            <person name="Scully C."/>
            <person name="Dijksterhuis J."/>
            <person name="Roader J."/>
            <person name="Houbraken J."/>
        </authorList>
    </citation>
    <scope>NUCLEOTIDE SEQUENCE</scope>
    <source>
        <strain evidence="10">M34</strain>
    </source>
</reference>
<feature type="active site" description="Proton acceptor" evidence="6">
    <location>
        <position position="347"/>
    </location>
</feature>
<feature type="binding site" evidence="7">
    <location>
        <position position="254"/>
    </location>
    <ligand>
        <name>substrate</name>
    </ligand>
</feature>
<evidence type="ECO:0000256" key="9">
    <source>
        <dbReference type="RuleBase" id="RU361186"/>
    </source>
</evidence>
<dbReference type="PRINTS" id="PR00733">
    <property type="entry name" value="GLHYDRLASE6"/>
</dbReference>
<feature type="binding site" evidence="7">
    <location>
        <position position="341"/>
    </location>
    <ligand>
        <name>substrate</name>
    </ligand>
</feature>
<name>A0A8H7TJ29_9HELO</name>
<proteinExistence type="inferred from homology"/>
<feature type="active site" description="Proton donor" evidence="6 8">
    <location>
        <position position="167"/>
    </location>
</feature>
<feature type="binding site" evidence="7">
    <location>
        <position position="314"/>
    </location>
    <ligand>
        <name>substrate</name>
    </ligand>
</feature>
<comment type="similarity">
    <text evidence="9">Belongs to the glycosyl hydrolase family 6.</text>
</comment>
<dbReference type="PANTHER" id="PTHR34876">
    <property type="match status" value="1"/>
</dbReference>
<dbReference type="PIRSF" id="PIRSF001100">
    <property type="entry name" value="Beta_cellobiohydrolase"/>
    <property type="match status" value="1"/>
</dbReference>
<evidence type="ECO:0000256" key="8">
    <source>
        <dbReference type="PROSITE-ProRule" id="PRU10057"/>
    </source>
</evidence>
<feature type="binding site" evidence="7">
    <location>
        <position position="79"/>
    </location>
    <ligand>
        <name>substrate</name>
    </ligand>
</feature>
<dbReference type="InterPro" id="IPR001524">
    <property type="entry name" value="Glyco_hydro_6_CS"/>
</dbReference>
<evidence type="ECO:0000256" key="7">
    <source>
        <dbReference type="PIRSR" id="PIRSR001100-2"/>
    </source>
</evidence>
<accession>A0A8H7TJ29</accession>
<dbReference type="GO" id="GO:0030245">
    <property type="term" value="P:cellulose catabolic process"/>
    <property type="evidence" value="ECO:0007669"/>
    <property type="project" value="UniProtKB-KW"/>
</dbReference>
<feature type="binding site" evidence="7">
    <location>
        <position position="212"/>
    </location>
    <ligand>
        <name>substrate</name>
    </ligand>
</feature>
<evidence type="ECO:0000256" key="6">
    <source>
        <dbReference type="PIRSR" id="PIRSR001100-1"/>
    </source>
</evidence>
<keyword evidence="2 9" id="KW-0136">Cellulose degradation</keyword>
<keyword evidence="1 9" id="KW-0378">Hydrolase</keyword>
<evidence type="ECO:0000256" key="3">
    <source>
        <dbReference type="ARBA" id="ARBA00023277"/>
    </source>
</evidence>
<dbReference type="Proteomes" id="UP000664132">
    <property type="component" value="Unassembled WGS sequence"/>
</dbReference>
<dbReference type="PANTHER" id="PTHR34876:SF10">
    <property type="entry name" value="GLUCANASE"/>
    <property type="match status" value="1"/>
</dbReference>
<evidence type="ECO:0000313" key="10">
    <source>
        <dbReference type="EMBL" id="KAG4419856.1"/>
    </source>
</evidence>
<feature type="signal peptide" evidence="9">
    <location>
        <begin position="1"/>
        <end position="18"/>
    </location>
</feature>
<dbReference type="EC" id="3.2.1.-" evidence="9"/>
<organism evidence="10 11">
    <name type="scientific">Cadophora malorum</name>
    <dbReference type="NCBI Taxonomy" id="108018"/>
    <lineage>
        <taxon>Eukaryota</taxon>
        <taxon>Fungi</taxon>
        <taxon>Dikarya</taxon>
        <taxon>Ascomycota</taxon>
        <taxon>Pezizomycotina</taxon>
        <taxon>Leotiomycetes</taxon>
        <taxon>Helotiales</taxon>
        <taxon>Ploettnerulaceae</taxon>
        <taxon>Cadophora</taxon>
    </lineage>
</organism>
<dbReference type="OrthoDB" id="64893at2759"/>
<dbReference type="Gene3D" id="3.20.20.40">
    <property type="entry name" value="1, 4-beta cellobiohydrolase"/>
    <property type="match status" value="1"/>
</dbReference>
<dbReference type="SUPFAM" id="SSF51989">
    <property type="entry name" value="Glycosyl hydrolases family 6, cellulases"/>
    <property type="match status" value="1"/>
</dbReference>
<evidence type="ECO:0000256" key="5">
    <source>
        <dbReference type="ARBA" id="ARBA00023326"/>
    </source>
</evidence>
<protein>
    <recommendedName>
        <fullName evidence="9">Glucanase</fullName>
        <ecNumber evidence="9">3.2.1.-</ecNumber>
    </recommendedName>
</protein>
<feature type="binding site" evidence="7">
    <location>
        <position position="345"/>
    </location>
    <ligand>
        <name>substrate</name>
    </ligand>
</feature>
<evidence type="ECO:0000256" key="1">
    <source>
        <dbReference type="ARBA" id="ARBA00022801"/>
    </source>
</evidence>
<sequence>MLYSTVLAALTGASIVTAAPRWPNGTNTTDVNPFLGKNYFANSFYAGELNETIAAFLAKNDTLNAARARTVQNIGTFVWVATVSGLVNIENTVKEARAEQKRTKKKQIVQLVLYDLPDRDCSGGESGGEFRSVDNGLELYKRTFVDPYAAAVKAASDLTFAIILEPDSLGNVITNQNVPFCANATPIYEEGIAYAISKLQAKNVHLYIDAAHGGWLGWDDNLPKAAAEFAKVVSMAQNMTAGAKIRGFATDVSNFNPYIANPRANYTEWSKSFDELNYAQSLAPHLTNNSLPAHFIIDQGRSGLQNTRTEWGEWCNAKAGFGIRPTTETNSSIVDSIVWAKPGGESDGACGPLINGKGAPRAGLWWNDYAMELVKNAEPPLEPTWANAGHSYRH</sequence>
<dbReference type="PROSITE" id="PS00656">
    <property type="entry name" value="GLYCOSYL_HYDROL_F6_2"/>
    <property type="match status" value="1"/>
</dbReference>
<dbReference type="Pfam" id="PF01341">
    <property type="entry name" value="Glyco_hydro_6"/>
    <property type="match status" value="1"/>
</dbReference>
<keyword evidence="11" id="KW-1185">Reference proteome</keyword>
<evidence type="ECO:0000313" key="11">
    <source>
        <dbReference type="Proteomes" id="UP000664132"/>
    </source>
</evidence>
<evidence type="ECO:0000256" key="4">
    <source>
        <dbReference type="ARBA" id="ARBA00023295"/>
    </source>
</evidence>
<dbReference type="GO" id="GO:0004553">
    <property type="term" value="F:hydrolase activity, hydrolyzing O-glycosyl compounds"/>
    <property type="evidence" value="ECO:0007669"/>
    <property type="project" value="InterPro"/>
</dbReference>
<dbReference type="AlphaFoldDB" id="A0A8H7TJ29"/>
<dbReference type="InterPro" id="IPR036434">
    <property type="entry name" value="Beta_cellobiohydrolase_sf"/>
</dbReference>